<evidence type="ECO:0000313" key="1">
    <source>
        <dbReference type="EnsemblMetazoa" id="PPA45133.1"/>
    </source>
</evidence>
<organism evidence="1 2">
    <name type="scientific">Pristionchus pacificus</name>
    <name type="common">Parasitic nematode worm</name>
    <dbReference type="NCBI Taxonomy" id="54126"/>
    <lineage>
        <taxon>Eukaryota</taxon>
        <taxon>Metazoa</taxon>
        <taxon>Ecdysozoa</taxon>
        <taxon>Nematoda</taxon>
        <taxon>Chromadorea</taxon>
        <taxon>Rhabditida</taxon>
        <taxon>Rhabditina</taxon>
        <taxon>Diplogasteromorpha</taxon>
        <taxon>Diplogasteroidea</taxon>
        <taxon>Neodiplogasteridae</taxon>
        <taxon>Pristionchus</taxon>
    </lineage>
</organism>
<keyword evidence="2" id="KW-1185">Reference proteome</keyword>
<gene>
    <name evidence="1" type="primary">WBGene00283502</name>
</gene>
<dbReference type="AlphaFoldDB" id="A0A2A6BJP9"/>
<name>A0A2A6BJP9_PRIPA</name>
<accession>A0A8R1V051</accession>
<sequence length="62" mass="7106">MTANSSLYNGFSEALDSKVESFEEIDRISGATAGRNRRVYSSLRFYQLQREYLFVASGIFKK</sequence>
<evidence type="ECO:0000313" key="2">
    <source>
        <dbReference type="Proteomes" id="UP000005239"/>
    </source>
</evidence>
<reference evidence="1" key="2">
    <citation type="submission" date="2022-06" db="UniProtKB">
        <authorList>
            <consortium name="EnsemblMetazoa"/>
        </authorList>
    </citation>
    <scope>IDENTIFICATION</scope>
    <source>
        <strain evidence="1">PS312</strain>
    </source>
</reference>
<dbReference type="Proteomes" id="UP000005239">
    <property type="component" value="Unassembled WGS sequence"/>
</dbReference>
<protein>
    <submittedName>
        <fullName evidence="1">Uncharacterized protein</fullName>
    </submittedName>
</protein>
<dbReference type="EnsemblMetazoa" id="PPA45133.1">
    <property type="protein sequence ID" value="PPA45133.1"/>
    <property type="gene ID" value="WBGene00283502"/>
</dbReference>
<reference evidence="2" key="1">
    <citation type="journal article" date="2008" name="Nat. Genet.">
        <title>The Pristionchus pacificus genome provides a unique perspective on nematode lifestyle and parasitism.</title>
        <authorList>
            <person name="Dieterich C."/>
            <person name="Clifton S.W."/>
            <person name="Schuster L.N."/>
            <person name="Chinwalla A."/>
            <person name="Delehaunty K."/>
            <person name="Dinkelacker I."/>
            <person name="Fulton L."/>
            <person name="Fulton R."/>
            <person name="Godfrey J."/>
            <person name="Minx P."/>
            <person name="Mitreva M."/>
            <person name="Roeseler W."/>
            <person name="Tian H."/>
            <person name="Witte H."/>
            <person name="Yang S.P."/>
            <person name="Wilson R.K."/>
            <person name="Sommer R.J."/>
        </authorList>
    </citation>
    <scope>NUCLEOTIDE SEQUENCE [LARGE SCALE GENOMIC DNA]</scope>
    <source>
        <strain evidence="2">PS312</strain>
    </source>
</reference>
<accession>A0A2A6BJP9</accession>
<proteinExistence type="predicted"/>